<dbReference type="EMBL" id="NIDE01000014">
    <property type="protein sequence ID" value="OWK37816.1"/>
    <property type="molecule type" value="Genomic_DNA"/>
</dbReference>
<protein>
    <recommendedName>
        <fullName evidence="3">Knr4/Smi1-like domain-containing protein</fullName>
    </recommendedName>
</protein>
<dbReference type="InterPro" id="IPR037883">
    <property type="entry name" value="Knr4/Smi1-like_sf"/>
</dbReference>
<sequence length="221" mass="24926">MADTMWVDLVGTLRDNGVEFEPGLTDAEVAGAESRYGFRFPPDLRAFLRAGLPHGGDFPDWRNGDEAALRGWLDLPRRGVLFDIEHNGFWLSDWGPRPASLGEAQRVADELVAAAPKLIPVFKHRMMPSEPHSAGNPVFSVHQTDIIYYGVDLRDYLIHEFLAREDVGIWPIPETVRRVPFWDIERFFSVRWADGACVFDNGAGQLPWQRPAEPSSTDPVE</sequence>
<evidence type="ECO:0000313" key="2">
    <source>
        <dbReference type="Proteomes" id="UP000214646"/>
    </source>
</evidence>
<dbReference type="PANTHER" id="PTHR32011:SF2">
    <property type="entry name" value="OS08G0472400 PROTEIN"/>
    <property type="match status" value="1"/>
</dbReference>
<gene>
    <name evidence="1" type="ORF">FRUB_06936</name>
</gene>
<evidence type="ECO:0008006" key="3">
    <source>
        <dbReference type="Google" id="ProtNLM"/>
    </source>
</evidence>
<dbReference type="AlphaFoldDB" id="A0A225DK50"/>
<accession>A0A225DK50</accession>
<reference evidence="2" key="1">
    <citation type="submission" date="2017-06" db="EMBL/GenBank/DDBJ databases">
        <title>Genome analysis of Fimbriiglobus ruber SP5, the first member of the order Planctomycetales with confirmed chitinolytic capability.</title>
        <authorList>
            <person name="Ravin N.V."/>
            <person name="Rakitin A.L."/>
            <person name="Ivanova A.A."/>
            <person name="Beletsky A.V."/>
            <person name="Kulichevskaya I.S."/>
            <person name="Mardanov A.V."/>
            <person name="Dedysh S.N."/>
        </authorList>
    </citation>
    <scope>NUCLEOTIDE SEQUENCE [LARGE SCALE GENOMIC DNA]</scope>
    <source>
        <strain evidence="2">SP5</strain>
    </source>
</reference>
<evidence type="ECO:0000313" key="1">
    <source>
        <dbReference type="EMBL" id="OWK37816.1"/>
    </source>
</evidence>
<dbReference type="Proteomes" id="UP000214646">
    <property type="component" value="Unassembled WGS sequence"/>
</dbReference>
<dbReference type="RefSeq" id="WP_193619473.1">
    <property type="nucleotide sequence ID" value="NZ_NIDE01000014.1"/>
</dbReference>
<proteinExistence type="predicted"/>
<dbReference type="SUPFAM" id="SSF160631">
    <property type="entry name" value="SMI1/KNR4-like"/>
    <property type="match status" value="1"/>
</dbReference>
<keyword evidence="2" id="KW-1185">Reference proteome</keyword>
<organism evidence="1 2">
    <name type="scientific">Fimbriiglobus ruber</name>
    <dbReference type="NCBI Taxonomy" id="1908690"/>
    <lineage>
        <taxon>Bacteria</taxon>
        <taxon>Pseudomonadati</taxon>
        <taxon>Planctomycetota</taxon>
        <taxon>Planctomycetia</taxon>
        <taxon>Gemmatales</taxon>
        <taxon>Gemmataceae</taxon>
        <taxon>Fimbriiglobus</taxon>
    </lineage>
</organism>
<dbReference type="PANTHER" id="PTHR32011">
    <property type="entry name" value="OS08G0472400 PROTEIN"/>
    <property type="match status" value="1"/>
</dbReference>
<comment type="caution">
    <text evidence="1">The sequence shown here is derived from an EMBL/GenBank/DDBJ whole genome shotgun (WGS) entry which is preliminary data.</text>
</comment>
<name>A0A225DK50_9BACT</name>